<evidence type="ECO:0000256" key="1">
    <source>
        <dbReference type="SAM" id="MobiDB-lite"/>
    </source>
</evidence>
<evidence type="ECO:0000313" key="2">
    <source>
        <dbReference type="EMBL" id="KAG5490244.1"/>
    </source>
</evidence>
<feature type="region of interest" description="Disordered" evidence="1">
    <location>
        <begin position="148"/>
        <end position="186"/>
    </location>
</feature>
<dbReference type="AlphaFoldDB" id="A0A836HCZ7"/>
<dbReference type="InterPro" id="IPR008949">
    <property type="entry name" value="Isoprenoid_synthase_dom_sf"/>
</dbReference>
<dbReference type="SUPFAM" id="SSF48576">
    <property type="entry name" value="Terpenoid synthases"/>
    <property type="match status" value="1"/>
</dbReference>
<dbReference type="KEGG" id="phet:94286492"/>
<evidence type="ECO:0008006" key="4">
    <source>
        <dbReference type="Google" id="ProtNLM"/>
    </source>
</evidence>
<feature type="region of interest" description="Disordered" evidence="1">
    <location>
        <begin position="29"/>
        <end position="59"/>
    </location>
</feature>
<dbReference type="Pfam" id="PF00494">
    <property type="entry name" value="SQS_PSY"/>
    <property type="match status" value="1"/>
</dbReference>
<reference evidence="2 3" key="1">
    <citation type="submission" date="2021-02" db="EMBL/GenBank/DDBJ databases">
        <title>Porcisia hertigi Genome sequencing and assembly.</title>
        <authorList>
            <person name="Almutairi H."/>
            <person name="Gatherer D."/>
        </authorList>
    </citation>
    <scope>NUCLEOTIDE SEQUENCE [LARGE SCALE GENOMIC DNA]</scope>
    <source>
        <strain evidence="2 3">C119</strain>
    </source>
</reference>
<dbReference type="OrthoDB" id="270318at2759"/>
<feature type="compositionally biased region" description="Low complexity" evidence="1">
    <location>
        <begin position="199"/>
        <end position="210"/>
    </location>
</feature>
<feature type="region of interest" description="Disordered" evidence="1">
    <location>
        <begin position="199"/>
        <end position="266"/>
    </location>
</feature>
<proteinExistence type="predicted"/>
<dbReference type="FunFam" id="1.10.600.10:FF:000037">
    <property type="entry name" value="Phytoene synthase, putative"/>
    <property type="match status" value="1"/>
</dbReference>
<name>A0A836HCZ7_9TRYP</name>
<comment type="caution">
    <text evidence="2">The sequence shown here is derived from an EMBL/GenBank/DDBJ whole genome shotgun (WGS) entry which is preliminary data.</text>
</comment>
<protein>
    <recommendedName>
        <fullName evidence="4">Phytoene synthase</fullName>
    </recommendedName>
</protein>
<evidence type="ECO:0000313" key="3">
    <source>
        <dbReference type="Proteomes" id="UP000674318"/>
    </source>
</evidence>
<accession>A0A836HCZ7</accession>
<organism evidence="2 3">
    <name type="scientific">Porcisia hertigi</name>
    <dbReference type="NCBI Taxonomy" id="2761500"/>
    <lineage>
        <taxon>Eukaryota</taxon>
        <taxon>Discoba</taxon>
        <taxon>Euglenozoa</taxon>
        <taxon>Kinetoplastea</taxon>
        <taxon>Metakinetoplastina</taxon>
        <taxon>Trypanosomatida</taxon>
        <taxon>Trypanosomatidae</taxon>
        <taxon>Leishmaniinae</taxon>
        <taxon>Porcisia</taxon>
    </lineage>
</organism>
<dbReference type="RefSeq" id="XP_067752572.1">
    <property type="nucleotide sequence ID" value="XM_067896415.1"/>
</dbReference>
<dbReference type="EMBL" id="JAFJZO010000036">
    <property type="protein sequence ID" value="KAG5490244.1"/>
    <property type="molecule type" value="Genomic_DNA"/>
</dbReference>
<keyword evidence="3" id="KW-1185">Reference proteome</keyword>
<dbReference type="GeneID" id="94286492"/>
<feature type="compositionally biased region" description="Low complexity" evidence="1">
    <location>
        <begin position="168"/>
        <end position="184"/>
    </location>
</feature>
<dbReference type="Gene3D" id="1.10.600.10">
    <property type="entry name" value="Farnesyl Diphosphate Synthase"/>
    <property type="match status" value="1"/>
</dbReference>
<feature type="compositionally biased region" description="Low complexity" evidence="1">
    <location>
        <begin position="39"/>
        <end position="55"/>
    </location>
</feature>
<sequence length="644" mass="70690">MRSLYLAHTVGAIPRRHAPLLGVALRCQSTPASPPPSNPVAAKASAGAPTAARTTQSKSASLLRDTGLSDGLEGIGTYAGSISAFVKPALEKSKTSFGAGGSSVLPCEEPGSQAAIQAAQAEHMSLVAMTGKLPSPSHGARDALRLQGAGSPAAVEGHRASLHQTSHTSSLPRRAPPAALDATPRIPPAGFATIAKLPSSSSLTSSSGPSAAPVADRVTAQASAPTSLSSSPRPQSGGAKGSSRITADGSRVMRSKEATDYYRTLPQNELSKEEMWRRINEANADRAESAGTAIGSAEVDYIKLRDELREFDLFHYRVGEMAYPDQEMRRDYYAMWNLAMSLNKARWTMLEVQSQRGVKTTGAGMKLIFWKESVGAIMEKRKMSAGQFTDSHPVLRPFASAVERNPHMTKAFVRGFTDARLRIIQQPGNVQQLFDHFDKFYGYFFNSLLEVTHIKDEATEHLMTHIGRATGLTNHCVMFWKKYARLGFTMLPADLCADHHVNLGLLKNIPLASRDHAVRRVLFDVMCIVKDEMLHAQKIATDIPPKAWPIVMECLYANYYLGFLQRRNFNVSAMFADHNIENAGFAWYRLKKRWEWERYQSIERLLDESAPLPYINTSFAHRGSQYKMVSGLGSGPPQTQRRKS</sequence>
<feature type="compositionally biased region" description="Polar residues" evidence="1">
    <location>
        <begin position="220"/>
        <end position="234"/>
    </location>
</feature>
<gene>
    <name evidence="2" type="ORF">JKF63_00363</name>
</gene>
<dbReference type="InterPro" id="IPR002060">
    <property type="entry name" value="Squ/phyt_synthse"/>
</dbReference>
<dbReference type="Proteomes" id="UP000674318">
    <property type="component" value="Unassembled WGS sequence"/>
</dbReference>